<feature type="compositionally biased region" description="Low complexity" evidence="1">
    <location>
        <begin position="123"/>
        <end position="135"/>
    </location>
</feature>
<feature type="region of interest" description="Disordered" evidence="1">
    <location>
        <begin position="116"/>
        <end position="139"/>
    </location>
</feature>
<proteinExistence type="predicted"/>
<evidence type="ECO:0000313" key="4">
    <source>
        <dbReference type="Proteomes" id="UP001610334"/>
    </source>
</evidence>
<keyword evidence="4" id="KW-1185">Reference proteome</keyword>
<evidence type="ECO:0000313" key="3">
    <source>
        <dbReference type="EMBL" id="KAL2813126.1"/>
    </source>
</evidence>
<dbReference type="EMBL" id="JBFXLT010000042">
    <property type="protein sequence ID" value="KAL2813126.1"/>
    <property type="molecule type" value="Genomic_DNA"/>
</dbReference>
<accession>A0ABR4HCC6</accession>
<feature type="signal peptide" evidence="2">
    <location>
        <begin position="1"/>
        <end position="18"/>
    </location>
</feature>
<name>A0ABR4HCC6_9EURO</name>
<evidence type="ECO:0008006" key="5">
    <source>
        <dbReference type="Google" id="ProtNLM"/>
    </source>
</evidence>
<protein>
    <recommendedName>
        <fullName evidence="5">GPI anchored protein</fullName>
    </recommendedName>
</protein>
<gene>
    <name evidence="3" type="ORF">BJX63DRAFT_395036</name>
</gene>
<feature type="chain" id="PRO_5045833702" description="GPI anchored protein" evidence="2">
    <location>
        <begin position="19"/>
        <end position="164"/>
    </location>
</feature>
<evidence type="ECO:0000256" key="1">
    <source>
        <dbReference type="SAM" id="MobiDB-lite"/>
    </source>
</evidence>
<evidence type="ECO:0000256" key="2">
    <source>
        <dbReference type="SAM" id="SignalP"/>
    </source>
</evidence>
<keyword evidence="2" id="KW-0732">Signal</keyword>
<reference evidence="3 4" key="1">
    <citation type="submission" date="2024-07" db="EMBL/GenBank/DDBJ databases">
        <title>Section-level genome sequencing and comparative genomics of Aspergillus sections Usti and Cavernicolus.</title>
        <authorList>
            <consortium name="Lawrence Berkeley National Laboratory"/>
            <person name="Nybo J.L."/>
            <person name="Vesth T.C."/>
            <person name="Theobald S."/>
            <person name="Frisvad J.C."/>
            <person name="Larsen T.O."/>
            <person name="Kjaerboelling I."/>
            <person name="Rothschild-Mancinelli K."/>
            <person name="Lyhne E.K."/>
            <person name="Kogle M.E."/>
            <person name="Barry K."/>
            <person name="Clum A."/>
            <person name="Na H."/>
            <person name="Ledsgaard L."/>
            <person name="Lin J."/>
            <person name="Lipzen A."/>
            <person name="Kuo A."/>
            <person name="Riley R."/>
            <person name="Mondo S."/>
            <person name="Labutti K."/>
            <person name="Haridas S."/>
            <person name="Pangalinan J."/>
            <person name="Salamov A.A."/>
            <person name="Simmons B.A."/>
            <person name="Magnuson J.K."/>
            <person name="Chen J."/>
            <person name="Drula E."/>
            <person name="Henrissat B."/>
            <person name="Wiebenga A."/>
            <person name="Lubbers R.J."/>
            <person name="Gomes A.C."/>
            <person name="Makela M.R."/>
            <person name="Stajich J."/>
            <person name="Grigoriev I.V."/>
            <person name="Mortensen U.H."/>
            <person name="De Vries R.P."/>
            <person name="Baker S.E."/>
            <person name="Andersen M.R."/>
        </authorList>
    </citation>
    <scope>NUCLEOTIDE SEQUENCE [LARGE SCALE GENOMIC DNA]</scope>
    <source>
        <strain evidence="3 4">CBS 588.65</strain>
    </source>
</reference>
<organism evidence="3 4">
    <name type="scientific">Aspergillus granulosus</name>
    <dbReference type="NCBI Taxonomy" id="176169"/>
    <lineage>
        <taxon>Eukaryota</taxon>
        <taxon>Fungi</taxon>
        <taxon>Dikarya</taxon>
        <taxon>Ascomycota</taxon>
        <taxon>Pezizomycotina</taxon>
        <taxon>Eurotiomycetes</taxon>
        <taxon>Eurotiomycetidae</taxon>
        <taxon>Eurotiales</taxon>
        <taxon>Aspergillaceae</taxon>
        <taxon>Aspergillus</taxon>
        <taxon>Aspergillus subgen. Nidulantes</taxon>
    </lineage>
</organism>
<sequence length="164" mass="16554">MRFSRTILPLALFALTSARPTEEPVIDIVADILTADNGPESSYSVNPTLVQTGASIATSDVPTGVLGPVSASASESSTAAAATADTTSIPMNILTAPDTGPTDVGSMSTVVETATVHQSQEASTTSSGIATTSPTDNPEDAANVLGSPVSMLGMLLVPLLAQYF</sequence>
<comment type="caution">
    <text evidence="3">The sequence shown here is derived from an EMBL/GenBank/DDBJ whole genome shotgun (WGS) entry which is preliminary data.</text>
</comment>
<dbReference type="Proteomes" id="UP001610334">
    <property type="component" value="Unassembled WGS sequence"/>
</dbReference>